<dbReference type="InterPro" id="IPR008271">
    <property type="entry name" value="Ser/Thr_kinase_AS"/>
</dbReference>
<feature type="domain" description="Protein kinase" evidence="11">
    <location>
        <begin position="75"/>
        <end position="360"/>
    </location>
</feature>
<dbReference type="PANTHER" id="PTHR45621">
    <property type="entry name" value="OS01G0588500 PROTEIN-RELATED"/>
    <property type="match status" value="1"/>
</dbReference>
<evidence type="ECO:0000256" key="8">
    <source>
        <dbReference type="PROSITE-ProRule" id="PRU10141"/>
    </source>
</evidence>
<feature type="binding site" evidence="8">
    <location>
        <position position="114"/>
    </location>
    <ligand>
        <name>ATP</name>
        <dbReference type="ChEBI" id="CHEBI:30616"/>
    </ligand>
</feature>
<feature type="region of interest" description="Disordered" evidence="10">
    <location>
        <begin position="9"/>
        <end position="40"/>
    </location>
</feature>
<evidence type="ECO:0000256" key="5">
    <source>
        <dbReference type="ARBA" id="ARBA00022840"/>
    </source>
</evidence>
<sequence>MGICYGIPVNNHSPGTTKPSTPSVTETSNGNGIGSSISSTTTTGAACNNNVAGRIVTPNLKMFTLDELKSATRNFRANAMIGEGGFGKVFKGWVEENTYKPSTKTGLGRAVAVKKSNPNSDQGLREWQSEVKFLGKFCHPNLVTLLGYCWDHAQFLLVYEFMQRGSLENHLFRNGPEPLSWDTRLKIAMGAARGLSFLHTCEKSVIYRDFKPSNILLDEAFNAKLSDFGLAKFGPNSGISHVTTRVMGTHGYAAPEYIATGHLYVKSDVYGFGVVLLEMLTGLRALDSNRPAGKQNLVGWAKPSLTGKKKQIRKIMDPRMGEHYPIEGAMEAARLICNCLESDPKYRPSMQEVLDTLVKINDIKTRQERRPNSRNKSQN</sequence>
<dbReference type="EC" id="2.7.11.1" evidence="1"/>
<dbReference type="GO" id="GO:0004674">
    <property type="term" value="F:protein serine/threonine kinase activity"/>
    <property type="evidence" value="ECO:0007669"/>
    <property type="project" value="UniProtKB-KW"/>
</dbReference>
<dbReference type="Gene3D" id="3.30.200.20">
    <property type="entry name" value="Phosphorylase Kinase, domain 1"/>
    <property type="match status" value="1"/>
</dbReference>
<accession>A0AAD7PU68</accession>
<dbReference type="InterPro" id="IPR000719">
    <property type="entry name" value="Prot_kinase_dom"/>
</dbReference>
<proteinExistence type="inferred from homology"/>
<dbReference type="InterPro" id="IPR011009">
    <property type="entry name" value="Kinase-like_dom_sf"/>
</dbReference>
<dbReference type="PROSITE" id="PS50011">
    <property type="entry name" value="PROTEIN_KINASE_DOM"/>
    <property type="match status" value="1"/>
</dbReference>
<evidence type="ECO:0000256" key="2">
    <source>
        <dbReference type="ARBA" id="ARBA00022679"/>
    </source>
</evidence>
<dbReference type="FunFam" id="3.30.200.20:FF:000228">
    <property type="entry name" value="Serine/threonine-protein kinase BIK1"/>
    <property type="match status" value="1"/>
</dbReference>
<dbReference type="Gene3D" id="1.10.510.10">
    <property type="entry name" value="Transferase(Phosphotransferase) domain 1"/>
    <property type="match status" value="1"/>
</dbReference>
<evidence type="ECO:0000256" key="3">
    <source>
        <dbReference type="ARBA" id="ARBA00022741"/>
    </source>
</evidence>
<dbReference type="GO" id="GO:0005524">
    <property type="term" value="F:ATP binding"/>
    <property type="evidence" value="ECO:0007669"/>
    <property type="project" value="UniProtKB-UniRule"/>
</dbReference>
<dbReference type="PROSITE" id="PS00108">
    <property type="entry name" value="PROTEIN_KINASE_ST"/>
    <property type="match status" value="1"/>
</dbReference>
<feature type="compositionally biased region" description="Low complexity" evidence="10">
    <location>
        <begin position="27"/>
        <end position="40"/>
    </location>
</feature>
<evidence type="ECO:0000256" key="7">
    <source>
        <dbReference type="ARBA" id="ARBA00048679"/>
    </source>
</evidence>
<comment type="caution">
    <text evidence="12">The sequence shown here is derived from an EMBL/GenBank/DDBJ whole genome shotgun (WGS) entry which is preliminary data.</text>
</comment>
<dbReference type="FunFam" id="1.10.510.10:FF:000095">
    <property type="entry name" value="protein STRUBBELIG-RECEPTOR FAMILY 8"/>
    <property type="match status" value="1"/>
</dbReference>
<name>A0AAD7PU68_QUISA</name>
<dbReference type="EMBL" id="JARAOO010000006">
    <property type="protein sequence ID" value="KAJ7966975.1"/>
    <property type="molecule type" value="Genomic_DNA"/>
</dbReference>
<dbReference type="AlphaFoldDB" id="A0AAD7PU68"/>
<evidence type="ECO:0000256" key="1">
    <source>
        <dbReference type="ARBA" id="ARBA00012513"/>
    </source>
</evidence>
<keyword evidence="5 8" id="KW-0067">ATP-binding</keyword>
<comment type="similarity">
    <text evidence="9">Belongs to the protein kinase superfamily.</text>
</comment>
<dbReference type="InterPro" id="IPR050823">
    <property type="entry name" value="Plant_Ser_Thr_Prot_Kinase"/>
</dbReference>
<dbReference type="InterPro" id="IPR017441">
    <property type="entry name" value="Protein_kinase_ATP_BS"/>
</dbReference>
<keyword evidence="9" id="KW-0723">Serine/threonine-protein kinase</keyword>
<feature type="compositionally biased region" description="Polar residues" evidence="10">
    <location>
        <begin position="10"/>
        <end position="26"/>
    </location>
</feature>
<keyword evidence="3 8" id="KW-0547">Nucleotide-binding</keyword>
<evidence type="ECO:0000256" key="9">
    <source>
        <dbReference type="RuleBase" id="RU000304"/>
    </source>
</evidence>
<keyword evidence="2" id="KW-0808">Transferase</keyword>
<evidence type="ECO:0000313" key="12">
    <source>
        <dbReference type="EMBL" id="KAJ7966975.1"/>
    </source>
</evidence>
<dbReference type="SUPFAM" id="SSF56112">
    <property type="entry name" value="Protein kinase-like (PK-like)"/>
    <property type="match status" value="1"/>
</dbReference>
<comment type="catalytic activity">
    <reaction evidence="7">
        <text>L-seryl-[protein] + ATP = O-phospho-L-seryl-[protein] + ADP + H(+)</text>
        <dbReference type="Rhea" id="RHEA:17989"/>
        <dbReference type="Rhea" id="RHEA-COMP:9863"/>
        <dbReference type="Rhea" id="RHEA-COMP:11604"/>
        <dbReference type="ChEBI" id="CHEBI:15378"/>
        <dbReference type="ChEBI" id="CHEBI:29999"/>
        <dbReference type="ChEBI" id="CHEBI:30616"/>
        <dbReference type="ChEBI" id="CHEBI:83421"/>
        <dbReference type="ChEBI" id="CHEBI:456216"/>
        <dbReference type="EC" id="2.7.11.1"/>
    </reaction>
</comment>
<evidence type="ECO:0000313" key="13">
    <source>
        <dbReference type="Proteomes" id="UP001163823"/>
    </source>
</evidence>
<reference evidence="12" key="1">
    <citation type="journal article" date="2023" name="Science">
        <title>Elucidation of the pathway for biosynthesis of saponin adjuvants from the soapbark tree.</title>
        <authorList>
            <person name="Reed J."/>
            <person name="Orme A."/>
            <person name="El-Demerdash A."/>
            <person name="Owen C."/>
            <person name="Martin L.B.B."/>
            <person name="Misra R.C."/>
            <person name="Kikuchi S."/>
            <person name="Rejzek M."/>
            <person name="Martin A.C."/>
            <person name="Harkess A."/>
            <person name="Leebens-Mack J."/>
            <person name="Louveau T."/>
            <person name="Stephenson M.J."/>
            <person name="Osbourn A."/>
        </authorList>
    </citation>
    <scope>NUCLEOTIDE SEQUENCE</scope>
    <source>
        <strain evidence="12">S10</strain>
    </source>
</reference>
<evidence type="ECO:0000256" key="6">
    <source>
        <dbReference type="ARBA" id="ARBA00047899"/>
    </source>
</evidence>
<protein>
    <recommendedName>
        <fullName evidence="1">non-specific serine/threonine protein kinase</fullName>
        <ecNumber evidence="1">2.7.11.1</ecNumber>
    </recommendedName>
</protein>
<dbReference type="CDD" id="cd14066">
    <property type="entry name" value="STKc_IRAK"/>
    <property type="match status" value="1"/>
</dbReference>
<dbReference type="Proteomes" id="UP001163823">
    <property type="component" value="Chromosome 6"/>
</dbReference>
<evidence type="ECO:0000256" key="4">
    <source>
        <dbReference type="ARBA" id="ARBA00022777"/>
    </source>
</evidence>
<organism evidence="12 13">
    <name type="scientific">Quillaja saponaria</name>
    <name type="common">Soap bark tree</name>
    <dbReference type="NCBI Taxonomy" id="32244"/>
    <lineage>
        <taxon>Eukaryota</taxon>
        <taxon>Viridiplantae</taxon>
        <taxon>Streptophyta</taxon>
        <taxon>Embryophyta</taxon>
        <taxon>Tracheophyta</taxon>
        <taxon>Spermatophyta</taxon>
        <taxon>Magnoliopsida</taxon>
        <taxon>eudicotyledons</taxon>
        <taxon>Gunneridae</taxon>
        <taxon>Pentapetalae</taxon>
        <taxon>rosids</taxon>
        <taxon>fabids</taxon>
        <taxon>Fabales</taxon>
        <taxon>Quillajaceae</taxon>
        <taxon>Quillaja</taxon>
    </lineage>
</organism>
<comment type="catalytic activity">
    <reaction evidence="6">
        <text>L-threonyl-[protein] + ATP = O-phospho-L-threonyl-[protein] + ADP + H(+)</text>
        <dbReference type="Rhea" id="RHEA:46608"/>
        <dbReference type="Rhea" id="RHEA-COMP:11060"/>
        <dbReference type="Rhea" id="RHEA-COMP:11605"/>
        <dbReference type="ChEBI" id="CHEBI:15378"/>
        <dbReference type="ChEBI" id="CHEBI:30013"/>
        <dbReference type="ChEBI" id="CHEBI:30616"/>
        <dbReference type="ChEBI" id="CHEBI:61977"/>
        <dbReference type="ChEBI" id="CHEBI:456216"/>
        <dbReference type="EC" id="2.7.11.1"/>
    </reaction>
</comment>
<evidence type="ECO:0000259" key="11">
    <source>
        <dbReference type="PROSITE" id="PS50011"/>
    </source>
</evidence>
<gene>
    <name evidence="12" type="ORF">O6P43_016367</name>
</gene>
<dbReference type="PROSITE" id="PS00107">
    <property type="entry name" value="PROTEIN_KINASE_ATP"/>
    <property type="match status" value="1"/>
</dbReference>
<keyword evidence="13" id="KW-1185">Reference proteome</keyword>
<keyword evidence="4 12" id="KW-0418">Kinase</keyword>
<dbReference type="Pfam" id="PF00069">
    <property type="entry name" value="Pkinase"/>
    <property type="match status" value="1"/>
</dbReference>
<evidence type="ECO:0000256" key="10">
    <source>
        <dbReference type="SAM" id="MobiDB-lite"/>
    </source>
</evidence>
<dbReference type="KEGG" id="qsa:O6P43_016367"/>